<dbReference type="EC" id="2.4.-.-" evidence="2"/>
<sequence length="342" mass="39281">MKIILTANNVPFIQGGAEFHVANLERSMRAHGHDVCTIKLPFHFSPYEEVERLMAYCSESKLKSFNGHAVDKVVSLQFPGYGMSHPEHIVWVMHQYRAVYELYDANQTDEKLKSLKKNIEQYDCSAFEKAKKVFANSERVAERIRQYNGFEATRLYHPPPNADTFYSAKSFNYIFCPSRLERLKRQDLLIEAARYIKSPLYIVIAGTGGQQDYYQGLIEKYDLADKVKLLGSVTEQEKIALYARAHSVFFAPFDEDYGYITLEAFYSGKPVITCTDSGGPLEFVQHQENGWVCKPDPQEIARVIDESYANRSHTEDMGLFAKEYIEKLDLNWNKVVDTLLGD</sequence>
<protein>
    <submittedName>
        <fullName evidence="2">Glycosyltransferase family 4 protein</fullName>
        <ecNumber evidence="2">2.4.-.-</ecNumber>
    </submittedName>
</protein>
<evidence type="ECO:0000259" key="1">
    <source>
        <dbReference type="Pfam" id="PF00534"/>
    </source>
</evidence>
<gene>
    <name evidence="2" type="ORF">ACFFLH_08395</name>
</gene>
<name>A0ABV5ZE31_9GAMM</name>
<accession>A0ABV5ZE31</accession>
<organism evidence="2 3">
    <name type="scientific">Balneatrix alpica</name>
    <dbReference type="NCBI Taxonomy" id="75684"/>
    <lineage>
        <taxon>Bacteria</taxon>
        <taxon>Pseudomonadati</taxon>
        <taxon>Pseudomonadota</taxon>
        <taxon>Gammaproteobacteria</taxon>
        <taxon>Oceanospirillales</taxon>
        <taxon>Balneatrichaceae</taxon>
        <taxon>Balneatrix</taxon>
    </lineage>
</organism>
<dbReference type="Gene3D" id="3.40.50.2000">
    <property type="entry name" value="Glycogen Phosphorylase B"/>
    <property type="match status" value="2"/>
</dbReference>
<comment type="caution">
    <text evidence="2">The sequence shown here is derived from an EMBL/GenBank/DDBJ whole genome shotgun (WGS) entry which is preliminary data.</text>
</comment>
<dbReference type="PANTHER" id="PTHR12526:SF635">
    <property type="entry name" value="GLYCOSYL TRANSFERASE GROUP 1"/>
    <property type="match status" value="1"/>
</dbReference>
<dbReference type="PANTHER" id="PTHR12526">
    <property type="entry name" value="GLYCOSYLTRANSFERASE"/>
    <property type="match status" value="1"/>
</dbReference>
<dbReference type="RefSeq" id="WP_027311872.1">
    <property type="nucleotide sequence ID" value="NZ_JBHLZN010000002.1"/>
</dbReference>
<evidence type="ECO:0000313" key="3">
    <source>
        <dbReference type="Proteomes" id="UP001589628"/>
    </source>
</evidence>
<dbReference type="InterPro" id="IPR001296">
    <property type="entry name" value="Glyco_trans_1"/>
</dbReference>
<keyword evidence="2" id="KW-0328">Glycosyltransferase</keyword>
<dbReference type="Proteomes" id="UP001589628">
    <property type="component" value="Unassembled WGS sequence"/>
</dbReference>
<dbReference type="EMBL" id="JBHLZN010000002">
    <property type="protein sequence ID" value="MFB9886426.1"/>
    <property type="molecule type" value="Genomic_DNA"/>
</dbReference>
<dbReference type="Pfam" id="PF00534">
    <property type="entry name" value="Glycos_transf_1"/>
    <property type="match status" value="1"/>
</dbReference>
<dbReference type="GO" id="GO:0016757">
    <property type="term" value="F:glycosyltransferase activity"/>
    <property type="evidence" value="ECO:0007669"/>
    <property type="project" value="UniProtKB-KW"/>
</dbReference>
<evidence type="ECO:0000313" key="2">
    <source>
        <dbReference type="EMBL" id="MFB9886426.1"/>
    </source>
</evidence>
<dbReference type="SUPFAM" id="SSF53756">
    <property type="entry name" value="UDP-Glycosyltransferase/glycogen phosphorylase"/>
    <property type="match status" value="1"/>
</dbReference>
<keyword evidence="2" id="KW-0808">Transferase</keyword>
<proteinExistence type="predicted"/>
<keyword evidence="3" id="KW-1185">Reference proteome</keyword>
<reference evidence="2 3" key="1">
    <citation type="submission" date="2024-09" db="EMBL/GenBank/DDBJ databases">
        <authorList>
            <person name="Sun Q."/>
            <person name="Mori K."/>
        </authorList>
    </citation>
    <scope>NUCLEOTIDE SEQUENCE [LARGE SCALE GENOMIC DNA]</scope>
    <source>
        <strain evidence="2 3">ATCC 51285</strain>
    </source>
</reference>
<feature type="domain" description="Glycosyl transferase family 1" evidence="1">
    <location>
        <begin position="170"/>
        <end position="322"/>
    </location>
</feature>
<dbReference type="CDD" id="cd03801">
    <property type="entry name" value="GT4_PimA-like"/>
    <property type="match status" value="1"/>
</dbReference>